<evidence type="ECO:0000256" key="4">
    <source>
        <dbReference type="ARBA" id="ARBA00022806"/>
    </source>
</evidence>
<dbReference type="CDD" id="cd17934">
    <property type="entry name" value="DEXXQc_Upf1-like"/>
    <property type="match status" value="1"/>
</dbReference>
<dbReference type="PANTHER" id="PTHR43788:SF8">
    <property type="entry name" value="DNA-BINDING PROTEIN SMUBP-2"/>
    <property type="match status" value="1"/>
</dbReference>
<gene>
    <name evidence="9" type="ORF">DesyoDRAFT_2461</name>
</gene>
<dbReference type="Pfam" id="PF13087">
    <property type="entry name" value="AAA_12"/>
    <property type="match status" value="1"/>
</dbReference>
<evidence type="ECO:0000259" key="8">
    <source>
        <dbReference type="Pfam" id="PF13087"/>
    </source>
</evidence>
<dbReference type="PANTHER" id="PTHR43788">
    <property type="entry name" value="DNA2/NAM7 HELICASE FAMILY MEMBER"/>
    <property type="match status" value="1"/>
</dbReference>
<keyword evidence="10" id="KW-1185">Reference proteome</keyword>
<accession>H5Y3Z8</accession>
<evidence type="ECO:0000256" key="3">
    <source>
        <dbReference type="ARBA" id="ARBA00022801"/>
    </source>
</evidence>
<dbReference type="Pfam" id="PF13086">
    <property type="entry name" value="AAA_11"/>
    <property type="match status" value="1"/>
</dbReference>
<dbReference type="EMBL" id="CM001441">
    <property type="protein sequence ID" value="EHQ89536.1"/>
    <property type="molecule type" value="Genomic_DNA"/>
</dbReference>
<keyword evidence="3" id="KW-0378">Hydrolase</keyword>
<dbReference type="eggNOG" id="COG0507">
    <property type="taxonomic scope" value="Bacteria"/>
</dbReference>
<keyword evidence="4" id="KW-0347">Helicase</keyword>
<evidence type="ECO:0000313" key="10">
    <source>
        <dbReference type="Proteomes" id="UP000005104"/>
    </source>
</evidence>
<dbReference type="InterPro" id="IPR024402">
    <property type="entry name" value="DUF2726"/>
</dbReference>
<dbReference type="SUPFAM" id="SSF52540">
    <property type="entry name" value="P-loop containing nucleoside triphosphate hydrolases"/>
    <property type="match status" value="1"/>
</dbReference>
<dbReference type="Gene3D" id="3.40.50.300">
    <property type="entry name" value="P-loop containing nucleotide triphosphate hydrolases"/>
    <property type="match status" value="3"/>
</dbReference>
<dbReference type="InterPro" id="IPR041679">
    <property type="entry name" value="DNA2/NAM7-like_C"/>
</dbReference>
<dbReference type="STRING" id="768710.DesyoDRAFT_2461"/>
<evidence type="ECO:0008006" key="11">
    <source>
        <dbReference type="Google" id="ProtNLM"/>
    </source>
</evidence>
<dbReference type="Pfam" id="PF10881">
    <property type="entry name" value="DUF2726"/>
    <property type="match status" value="1"/>
</dbReference>
<dbReference type="GO" id="GO:0043139">
    <property type="term" value="F:5'-3' DNA helicase activity"/>
    <property type="evidence" value="ECO:0007669"/>
    <property type="project" value="TreeGrafter"/>
</dbReference>
<dbReference type="Gene3D" id="3.40.960.10">
    <property type="entry name" value="VSR Endonuclease"/>
    <property type="match status" value="1"/>
</dbReference>
<dbReference type="GO" id="GO:0016787">
    <property type="term" value="F:hydrolase activity"/>
    <property type="evidence" value="ECO:0007669"/>
    <property type="project" value="UniProtKB-KW"/>
</dbReference>
<dbReference type="InterPro" id="IPR027417">
    <property type="entry name" value="P-loop_NTPase"/>
</dbReference>
<evidence type="ECO:0000259" key="7">
    <source>
        <dbReference type="Pfam" id="PF13086"/>
    </source>
</evidence>
<evidence type="ECO:0000313" key="9">
    <source>
        <dbReference type="EMBL" id="EHQ89536.1"/>
    </source>
</evidence>
<dbReference type="eggNOG" id="COG1112">
    <property type="taxonomic scope" value="Bacteria"/>
</dbReference>
<keyword evidence="2" id="KW-0547">Nucleotide-binding</keyword>
<sequence>MNPNQYLIWLNGEDKTEEVETYNNAGYMVHVIFNNNSRQYSYHRSNTFIRENPTTINMEDKAAYWGDMPLYDVEYILDFGPMVRVRFRQKSKSQVFNKTELSIKSNGINEMGKDILEYWKEIAHFSPIEDEAESFLEKVFDKLTFVSPESVLGSYINKRPLQKSAPDLQNLIFPFRFNLNQKKALENALSCNVSVIEGPPGTGKTQSILNILVNLITRNKTVAVVSDNNAAVKNVKDKLEKDGYGFLVAALGSNENKGEFFSCLPQGNVQDWERGVQKEELTAKITNLNTKINRLLEVNVEKARIQQQLASFLTEQEHFETYYEKQDIPEIQKLSFYRTSPEKIIAFLADSYLANQRGTVDRFLYKIKLLFSYGFKDFKSLLKNDMDLVINLQRKFYQLKIEALTEQKAKLAKELADDSFDQLLKEHQQASELLFREALVKKYRKQKLPQFTIKNYKPMFAEFIQHFPIVLSTTYSLRNSLPDNYLLDYVIIDESSQVNLLTGVLALSCCKNAIIVGDIKQLPQIVDEKKIGKLSKQVADPVFNYFKHNILSSILALYGEKGIPQVMLKEHYRCHPKIIEFCNQKYYEGGLVPFTQEDMEANPLILYRTPEGNHMRNNTTGVKPGKYNQREIDVVVGEVLQNPSIAQDSEEIGFTTPYVKQVSAAAGLLPKEIQCDTIHKYQGREKKIMIMSTVLDDTRDGKSGLRFVDDPCKINVAVSRAIKQFVLVTDHSLFQRRGKEIGDLIRYMEYNTLDQNIIESQIVSVFDLLYKEYSAKLHSFSQRLSRRSKYKSQNIIYTLLDDILKEKQYDNLSFTTEVMVKNLLKSLEKLTLQEQRYVNNRASVDVVIFHKQDKQPVLIIEVDGFAFHENNPSQLEKDAMKDEILRKYEFCFLRLPTNGSGEEGKIRSQLDIALKAVRN</sequence>
<dbReference type="InterPro" id="IPR050534">
    <property type="entry name" value="Coronavir_polyprotein_1ab"/>
</dbReference>
<comment type="similarity">
    <text evidence="1">Belongs to the DNA2/NAM7 helicase family.</text>
</comment>
<dbReference type="RefSeq" id="WP_007783275.1">
    <property type="nucleotide sequence ID" value="NZ_CM001441.1"/>
</dbReference>
<dbReference type="InterPro" id="IPR047187">
    <property type="entry name" value="SF1_C_Upf1"/>
</dbReference>
<dbReference type="OrthoDB" id="9757917at2"/>
<evidence type="ECO:0000256" key="2">
    <source>
        <dbReference type="ARBA" id="ARBA00022741"/>
    </source>
</evidence>
<feature type="domain" description="DNA2/NAM7 helicase helicase" evidence="7">
    <location>
        <begin position="177"/>
        <end position="526"/>
    </location>
</feature>
<dbReference type="CDD" id="cd18808">
    <property type="entry name" value="SF1_C_Upf1"/>
    <property type="match status" value="1"/>
</dbReference>
<name>H5Y3Z8_9FIRM</name>
<dbReference type="GO" id="GO:0005524">
    <property type="term" value="F:ATP binding"/>
    <property type="evidence" value="ECO:0007669"/>
    <property type="project" value="UniProtKB-KW"/>
</dbReference>
<evidence type="ECO:0000256" key="1">
    <source>
        <dbReference type="ARBA" id="ARBA00007913"/>
    </source>
</evidence>
<protein>
    <recommendedName>
        <fullName evidence="11">DNA/RNA helicase, superfamily I</fullName>
    </recommendedName>
</protein>
<organism evidence="9 10">
    <name type="scientific">Desulfosporosinus youngiae DSM 17734</name>
    <dbReference type="NCBI Taxonomy" id="768710"/>
    <lineage>
        <taxon>Bacteria</taxon>
        <taxon>Bacillati</taxon>
        <taxon>Bacillota</taxon>
        <taxon>Clostridia</taxon>
        <taxon>Eubacteriales</taxon>
        <taxon>Desulfitobacteriaceae</taxon>
        <taxon>Desulfosporosinus</taxon>
    </lineage>
</organism>
<reference evidence="9 10" key="1">
    <citation type="submission" date="2011-11" db="EMBL/GenBank/DDBJ databases">
        <title>The Noncontiguous Finished genome of Desulfosporosinus youngiae DSM 17734.</title>
        <authorList>
            <consortium name="US DOE Joint Genome Institute (JGI-PGF)"/>
            <person name="Lucas S."/>
            <person name="Han J."/>
            <person name="Lapidus A."/>
            <person name="Cheng J.-F."/>
            <person name="Goodwin L."/>
            <person name="Pitluck S."/>
            <person name="Peters L."/>
            <person name="Ovchinnikova G."/>
            <person name="Lu M."/>
            <person name="Land M.L."/>
            <person name="Hauser L."/>
            <person name="Pester M."/>
            <person name="Spring S."/>
            <person name="Ollivier B."/>
            <person name="Rattei T."/>
            <person name="Klenk H.-P."/>
            <person name="Wagner M."/>
            <person name="Loy A."/>
            <person name="Woyke T.J."/>
        </authorList>
    </citation>
    <scope>NUCLEOTIDE SEQUENCE [LARGE SCALE GENOMIC DNA]</scope>
    <source>
        <strain evidence="9 10">DSM 17734</strain>
    </source>
</reference>
<dbReference type="InterPro" id="IPR041677">
    <property type="entry name" value="DNA2/NAM7_AAA_11"/>
</dbReference>
<dbReference type="HOGENOM" id="CLU_011256_0_0_9"/>
<feature type="domain" description="DUF2726" evidence="6">
    <location>
        <begin position="794"/>
        <end position="911"/>
    </location>
</feature>
<dbReference type="Proteomes" id="UP000005104">
    <property type="component" value="Chromosome"/>
</dbReference>
<keyword evidence="5" id="KW-0067">ATP-binding</keyword>
<evidence type="ECO:0000256" key="5">
    <source>
        <dbReference type="ARBA" id="ARBA00022840"/>
    </source>
</evidence>
<evidence type="ECO:0000259" key="6">
    <source>
        <dbReference type="Pfam" id="PF10881"/>
    </source>
</evidence>
<proteinExistence type="inferred from homology"/>
<feature type="domain" description="DNA2/NAM7 helicase-like C-terminal" evidence="8">
    <location>
        <begin position="560"/>
        <end position="731"/>
    </location>
</feature>
<dbReference type="AlphaFoldDB" id="H5Y3Z8"/>